<dbReference type="Pfam" id="PF00560">
    <property type="entry name" value="LRR_1"/>
    <property type="match status" value="4"/>
</dbReference>
<dbReference type="PANTHER" id="PTHR48063">
    <property type="entry name" value="LRR RECEPTOR-LIKE KINASE"/>
    <property type="match status" value="1"/>
</dbReference>
<feature type="signal peptide" evidence="12">
    <location>
        <begin position="1"/>
        <end position="26"/>
    </location>
</feature>
<keyword evidence="10" id="KW-0675">Receptor</keyword>
<keyword evidence="4" id="KW-0433">Leucine-rich repeat</keyword>
<protein>
    <recommendedName>
        <fullName evidence="13">Leucine-rich repeat-containing N-terminal plant-type domain-containing protein</fullName>
    </recommendedName>
</protein>
<evidence type="ECO:0000256" key="12">
    <source>
        <dbReference type="SAM" id="SignalP"/>
    </source>
</evidence>
<comment type="subcellular location">
    <subcellularLocation>
        <location evidence="1">Cell membrane</location>
        <topology evidence="1">Single-pass type I membrane protein</topology>
    </subcellularLocation>
</comment>
<dbReference type="Proteomes" id="UP001054252">
    <property type="component" value="Unassembled WGS sequence"/>
</dbReference>
<comment type="caution">
    <text evidence="14">The sequence shown here is derived from an EMBL/GenBank/DDBJ whole genome shotgun (WGS) entry which is preliminary data.</text>
</comment>
<proteinExistence type="inferred from homology"/>
<evidence type="ECO:0000256" key="7">
    <source>
        <dbReference type="ARBA" id="ARBA00022737"/>
    </source>
</evidence>
<keyword evidence="6 12" id="KW-0732">Signal</keyword>
<keyword evidence="9" id="KW-0472">Membrane</keyword>
<evidence type="ECO:0000256" key="10">
    <source>
        <dbReference type="ARBA" id="ARBA00023170"/>
    </source>
</evidence>
<evidence type="ECO:0000259" key="13">
    <source>
        <dbReference type="Pfam" id="PF08263"/>
    </source>
</evidence>
<keyword evidence="5" id="KW-0812">Transmembrane</keyword>
<dbReference type="FunFam" id="3.80.10.10:FF:000041">
    <property type="entry name" value="LRR receptor-like serine/threonine-protein kinase ERECTA"/>
    <property type="match status" value="2"/>
</dbReference>
<dbReference type="InterPro" id="IPR003591">
    <property type="entry name" value="Leu-rich_rpt_typical-subtyp"/>
</dbReference>
<evidence type="ECO:0000256" key="5">
    <source>
        <dbReference type="ARBA" id="ARBA00022692"/>
    </source>
</evidence>
<dbReference type="AlphaFoldDB" id="A0AAV5M8P0"/>
<evidence type="ECO:0000256" key="4">
    <source>
        <dbReference type="ARBA" id="ARBA00022614"/>
    </source>
</evidence>
<feature type="domain" description="Leucine-rich repeat-containing N-terminal plant-type" evidence="13">
    <location>
        <begin position="40"/>
        <end position="81"/>
    </location>
</feature>
<evidence type="ECO:0000256" key="3">
    <source>
        <dbReference type="ARBA" id="ARBA00022475"/>
    </source>
</evidence>
<gene>
    <name evidence="14" type="ORF">SLEP1_g52941</name>
</gene>
<name>A0AAV5M8P0_9ROSI</name>
<feature type="chain" id="PRO_5044011473" description="Leucine-rich repeat-containing N-terminal plant-type domain-containing protein" evidence="12">
    <location>
        <begin position="27"/>
        <end position="580"/>
    </location>
</feature>
<keyword evidence="8" id="KW-1133">Transmembrane helix</keyword>
<evidence type="ECO:0000256" key="9">
    <source>
        <dbReference type="ARBA" id="ARBA00023136"/>
    </source>
</evidence>
<sequence length="580" mass="63996">MKILGAGSLHLIYALLVLLHMQTSIGSNSTTADDGVKCIESERQSLLAFKQVLVDENGWLSSWGSEEEKKNCCEWEGVQCSNTTGHITMLNLSKYSYDHHFVLRGNLSPSLFELHHLIYLDLSGNNFNLSHIPESIGSLNKIQHLDLYHCNLSGSLPSQLANLTSLQYLDLSYNNFNSVKNLEWLSRLSYLQYLDLSQIDLSKVNNDWLQYFPIINSSSTSLVHLGLSGNNLTASAFQWLFNLSNSLVSLYLSSNQFRGPIPETFSHMTLLEELLLSNNQFEGEIPKSFWSGNLSSLRYLVLSSNKLSGNIPKSIGLLSKLEVLYISFNSFNGVITEEHFSTLSNLLSLGMSSNNLSINFSRDWIPPFQLKGIQLASCKLGPDFPSWLQTQKNYVKTGPSSSSITAPPSLYTLPNSFSDLAMTDSKSPSAETKHHSPTKAEAKAVSSLYTTGRTMVFAYGVTFAFVACTAFLVPNPSSNSSPWIKNFLKSSSSSSRFSSLFFSFVSNSSQTDGNPLPFTRPPAAPFRVSWESSGFSGKNGSLSSDGESGVSEDVRVFNQTGTLLFTPTVSFSQLQACSFR</sequence>
<reference evidence="14 15" key="1">
    <citation type="journal article" date="2021" name="Commun. Biol.">
        <title>The genome of Shorea leprosula (Dipterocarpaceae) highlights the ecological relevance of drought in aseasonal tropical rainforests.</title>
        <authorList>
            <person name="Ng K.K.S."/>
            <person name="Kobayashi M.J."/>
            <person name="Fawcett J.A."/>
            <person name="Hatakeyama M."/>
            <person name="Paape T."/>
            <person name="Ng C.H."/>
            <person name="Ang C.C."/>
            <person name="Tnah L.H."/>
            <person name="Lee C.T."/>
            <person name="Nishiyama T."/>
            <person name="Sese J."/>
            <person name="O'Brien M.J."/>
            <person name="Copetti D."/>
            <person name="Mohd Noor M.I."/>
            <person name="Ong R.C."/>
            <person name="Putra M."/>
            <person name="Sireger I.Z."/>
            <person name="Indrioko S."/>
            <person name="Kosugi Y."/>
            <person name="Izuno A."/>
            <person name="Isagi Y."/>
            <person name="Lee S.L."/>
            <person name="Shimizu K.K."/>
        </authorList>
    </citation>
    <scope>NUCLEOTIDE SEQUENCE [LARGE SCALE GENOMIC DNA]</scope>
    <source>
        <strain evidence="14">214</strain>
    </source>
</reference>
<dbReference type="PANTHER" id="PTHR48063:SF101">
    <property type="entry name" value="LRR RECEPTOR-LIKE SERINE_THREONINE-PROTEIN KINASE FLS2"/>
    <property type="match status" value="1"/>
</dbReference>
<evidence type="ECO:0000313" key="15">
    <source>
        <dbReference type="Proteomes" id="UP001054252"/>
    </source>
</evidence>
<dbReference type="InterPro" id="IPR001611">
    <property type="entry name" value="Leu-rich_rpt"/>
</dbReference>
<evidence type="ECO:0000256" key="6">
    <source>
        <dbReference type="ARBA" id="ARBA00022729"/>
    </source>
</evidence>
<dbReference type="InterPro" id="IPR046956">
    <property type="entry name" value="RLP23-like"/>
</dbReference>
<evidence type="ECO:0000256" key="11">
    <source>
        <dbReference type="ARBA" id="ARBA00023180"/>
    </source>
</evidence>
<dbReference type="InterPro" id="IPR032675">
    <property type="entry name" value="LRR_dom_sf"/>
</dbReference>
<evidence type="ECO:0000256" key="8">
    <source>
        <dbReference type="ARBA" id="ARBA00022989"/>
    </source>
</evidence>
<accession>A0AAV5M8P0</accession>
<organism evidence="14 15">
    <name type="scientific">Rubroshorea leprosula</name>
    <dbReference type="NCBI Taxonomy" id="152421"/>
    <lineage>
        <taxon>Eukaryota</taxon>
        <taxon>Viridiplantae</taxon>
        <taxon>Streptophyta</taxon>
        <taxon>Embryophyta</taxon>
        <taxon>Tracheophyta</taxon>
        <taxon>Spermatophyta</taxon>
        <taxon>Magnoliopsida</taxon>
        <taxon>eudicotyledons</taxon>
        <taxon>Gunneridae</taxon>
        <taxon>Pentapetalae</taxon>
        <taxon>rosids</taxon>
        <taxon>malvids</taxon>
        <taxon>Malvales</taxon>
        <taxon>Dipterocarpaceae</taxon>
        <taxon>Rubroshorea</taxon>
    </lineage>
</organism>
<evidence type="ECO:0000313" key="14">
    <source>
        <dbReference type="EMBL" id="GKV45915.1"/>
    </source>
</evidence>
<dbReference type="EMBL" id="BPVZ01000200">
    <property type="protein sequence ID" value="GKV45915.1"/>
    <property type="molecule type" value="Genomic_DNA"/>
</dbReference>
<dbReference type="PROSITE" id="PS51450">
    <property type="entry name" value="LRR"/>
    <property type="match status" value="2"/>
</dbReference>
<dbReference type="SMART" id="SM00369">
    <property type="entry name" value="LRR_TYP"/>
    <property type="match status" value="4"/>
</dbReference>
<evidence type="ECO:0000256" key="2">
    <source>
        <dbReference type="ARBA" id="ARBA00009592"/>
    </source>
</evidence>
<dbReference type="Pfam" id="PF08263">
    <property type="entry name" value="LRRNT_2"/>
    <property type="match status" value="1"/>
</dbReference>
<keyword evidence="3" id="KW-1003">Cell membrane</keyword>
<dbReference type="SUPFAM" id="SSF52058">
    <property type="entry name" value="L domain-like"/>
    <property type="match status" value="1"/>
</dbReference>
<keyword evidence="15" id="KW-1185">Reference proteome</keyword>
<dbReference type="Gene3D" id="3.80.10.10">
    <property type="entry name" value="Ribonuclease Inhibitor"/>
    <property type="match status" value="3"/>
</dbReference>
<keyword evidence="11" id="KW-0325">Glycoprotein</keyword>
<keyword evidence="7" id="KW-0677">Repeat</keyword>
<evidence type="ECO:0000256" key="1">
    <source>
        <dbReference type="ARBA" id="ARBA00004251"/>
    </source>
</evidence>
<dbReference type="Pfam" id="PF13855">
    <property type="entry name" value="LRR_8"/>
    <property type="match status" value="1"/>
</dbReference>
<comment type="similarity">
    <text evidence="2">Belongs to the RLP family.</text>
</comment>
<dbReference type="InterPro" id="IPR013210">
    <property type="entry name" value="LRR_N_plant-typ"/>
</dbReference>
<dbReference type="GO" id="GO:0005886">
    <property type="term" value="C:plasma membrane"/>
    <property type="evidence" value="ECO:0007669"/>
    <property type="project" value="UniProtKB-SubCell"/>
</dbReference>